<reference evidence="16" key="1">
    <citation type="submission" date="2021-01" db="EMBL/GenBank/DDBJ databases">
        <authorList>
            <person name="Corre E."/>
            <person name="Pelletier E."/>
            <person name="Niang G."/>
            <person name="Scheremetjew M."/>
            <person name="Finn R."/>
            <person name="Kale V."/>
            <person name="Holt S."/>
            <person name="Cochrane G."/>
            <person name="Meng A."/>
            <person name="Brown T."/>
            <person name="Cohen L."/>
        </authorList>
    </citation>
    <scope>NUCLEOTIDE SEQUENCE</scope>
    <source>
        <strain evidence="16">CCMP494</strain>
    </source>
</reference>
<evidence type="ECO:0000313" key="16">
    <source>
        <dbReference type="EMBL" id="CAD8582133.1"/>
    </source>
</evidence>
<dbReference type="SMART" id="SM00220">
    <property type="entry name" value="S_TKc"/>
    <property type="match status" value="1"/>
</dbReference>
<evidence type="ECO:0000259" key="15">
    <source>
        <dbReference type="PROSITE" id="PS50011"/>
    </source>
</evidence>
<dbReference type="PROSITE" id="PS50011">
    <property type="entry name" value="PROTEIN_KINASE_DOM"/>
    <property type="match status" value="1"/>
</dbReference>
<gene>
    <name evidence="16" type="ORF">MSP1404_LOCUS3437</name>
</gene>
<dbReference type="GO" id="GO:0004674">
    <property type="term" value="F:protein serine/threonine kinase activity"/>
    <property type="evidence" value="ECO:0007669"/>
    <property type="project" value="UniProtKB-KW"/>
</dbReference>
<feature type="binding site" evidence="9">
    <location>
        <begin position="211"/>
        <end position="212"/>
    </location>
    <ligand>
        <name>ATP</name>
        <dbReference type="ChEBI" id="CHEBI:30616"/>
    </ligand>
</feature>
<feature type="active site" description="Proton acceptor" evidence="8">
    <location>
        <position position="207"/>
    </location>
</feature>
<comment type="catalytic activity">
    <reaction evidence="7 13">
        <text>L-seryl-[protein] + ATP = O-phospho-L-seryl-[protein] + ADP + H(+)</text>
        <dbReference type="Rhea" id="RHEA:17989"/>
        <dbReference type="Rhea" id="RHEA-COMP:9863"/>
        <dbReference type="Rhea" id="RHEA-COMP:11604"/>
        <dbReference type="ChEBI" id="CHEBI:15378"/>
        <dbReference type="ChEBI" id="CHEBI:29999"/>
        <dbReference type="ChEBI" id="CHEBI:30616"/>
        <dbReference type="ChEBI" id="CHEBI:83421"/>
        <dbReference type="ChEBI" id="CHEBI:456216"/>
        <dbReference type="EC" id="2.7.11.1"/>
    </reaction>
</comment>
<keyword evidence="3 9" id="KW-0547">Nucleotide-binding</keyword>
<feature type="binding site" evidence="9">
    <location>
        <position position="94"/>
    </location>
    <ligand>
        <name>ATP</name>
        <dbReference type="ChEBI" id="CHEBI:30616"/>
    </ligand>
</feature>
<dbReference type="FunFam" id="1.10.510.10:FF:000235">
    <property type="entry name" value="Serine/threonine-protein kinase ark1"/>
    <property type="match status" value="1"/>
</dbReference>
<evidence type="ECO:0000256" key="11">
    <source>
        <dbReference type="PROSITE-ProRule" id="PRU10141"/>
    </source>
</evidence>
<dbReference type="PROSITE" id="PS00107">
    <property type="entry name" value="PROTEIN_KINASE_ATP"/>
    <property type="match status" value="1"/>
</dbReference>
<evidence type="ECO:0000256" key="1">
    <source>
        <dbReference type="ARBA" id="ARBA00022527"/>
    </source>
</evidence>
<evidence type="ECO:0000256" key="4">
    <source>
        <dbReference type="ARBA" id="ARBA00022777"/>
    </source>
</evidence>
<protein>
    <recommendedName>
        <fullName evidence="13">Aurora kinase</fullName>
        <ecNumber evidence="13">2.7.11.1</ecNumber>
    </recommendedName>
</protein>
<dbReference type="SUPFAM" id="SSF56112">
    <property type="entry name" value="Protein kinase-like (PK-like)"/>
    <property type="match status" value="1"/>
</dbReference>
<proteinExistence type="inferred from homology"/>
<dbReference type="CDD" id="cd14007">
    <property type="entry name" value="STKc_Aurora"/>
    <property type="match status" value="1"/>
</dbReference>
<feature type="region of interest" description="Disordered" evidence="14">
    <location>
        <begin position="1"/>
        <end position="81"/>
    </location>
</feature>
<evidence type="ECO:0000256" key="13">
    <source>
        <dbReference type="RuleBase" id="RU367134"/>
    </source>
</evidence>
<dbReference type="PANTHER" id="PTHR24350">
    <property type="entry name" value="SERINE/THREONINE-PROTEIN KINASE IAL-RELATED"/>
    <property type="match status" value="1"/>
</dbReference>
<keyword evidence="4 13" id="KW-0418">Kinase</keyword>
<evidence type="ECO:0000256" key="6">
    <source>
        <dbReference type="ARBA" id="ARBA00047899"/>
    </source>
</evidence>
<dbReference type="GO" id="GO:0005524">
    <property type="term" value="F:ATP binding"/>
    <property type="evidence" value="ECO:0007669"/>
    <property type="project" value="UniProtKB-UniRule"/>
</dbReference>
<feature type="domain" description="Protein kinase" evidence="15">
    <location>
        <begin position="84"/>
        <end position="334"/>
    </location>
</feature>
<dbReference type="PROSITE" id="PS00108">
    <property type="entry name" value="PROTEIN_KINASE_ST"/>
    <property type="match status" value="1"/>
</dbReference>
<feature type="binding site" evidence="9 11">
    <location>
        <position position="113"/>
    </location>
    <ligand>
        <name>ATP</name>
        <dbReference type="ChEBI" id="CHEBI:30616"/>
    </ligand>
</feature>
<evidence type="ECO:0000256" key="2">
    <source>
        <dbReference type="ARBA" id="ARBA00022679"/>
    </source>
</evidence>
<organism evidence="16">
    <name type="scientific">Micromonas pusilla</name>
    <name type="common">Picoplanktonic green alga</name>
    <name type="synonym">Chromulina pusilla</name>
    <dbReference type="NCBI Taxonomy" id="38833"/>
    <lineage>
        <taxon>Eukaryota</taxon>
        <taxon>Viridiplantae</taxon>
        <taxon>Chlorophyta</taxon>
        <taxon>Mamiellophyceae</taxon>
        <taxon>Mamiellales</taxon>
        <taxon>Mamiellaceae</taxon>
        <taxon>Micromonas</taxon>
    </lineage>
</organism>
<evidence type="ECO:0000256" key="8">
    <source>
        <dbReference type="PIRSR" id="PIRSR630616-1"/>
    </source>
</evidence>
<evidence type="ECO:0000256" key="14">
    <source>
        <dbReference type="SAM" id="MobiDB-lite"/>
    </source>
</evidence>
<feature type="binding site" evidence="9">
    <location>
        <begin position="162"/>
        <end position="164"/>
    </location>
    <ligand>
        <name>ATP</name>
        <dbReference type="ChEBI" id="CHEBI:30616"/>
    </ligand>
</feature>
<evidence type="ECO:0000256" key="3">
    <source>
        <dbReference type="ARBA" id="ARBA00022741"/>
    </source>
</evidence>
<name>A0A7S0KHU0_MICPS</name>
<dbReference type="FunFam" id="3.30.200.20:FF:000042">
    <property type="entry name" value="Aurora kinase A"/>
    <property type="match status" value="1"/>
</dbReference>
<dbReference type="InterPro" id="IPR030616">
    <property type="entry name" value="Aur-like"/>
</dbReference>
<dbReference type="Pfam" id="PF00069">
    <property type="entry name" value="Pkinase"/>
    <property type="match status" value="1"/>
</dbReference>
<evidence type="ECO:0000256" key="9">
    <source>
        <dbReference type="PIRSR" id="PIRSR630616-2"/>
    </source>
</evidence>
<dbReference type="InterPro" id="IPR000719">
    <property type="entry name" value="Prot_kinase_dom"/>
</dbReference>
<comment type="catalytic activity">
    <reaction evidence="6 13">
        <text>L-threonyl-[protein] + ATP = O-phospho-L-threonyl-[protein] + ADP + H(+)</text>
        <dbReference type="Rhea" id="RHEA:46608"/>
        <dbReference type="Rhea" id="RHEA-COMP:11060"/>
        <dbReference type="Rhea" id="RHEA-COMP:11605"/>
        <dbReference type="ChEBI" id="CHEBI:15378"/>
        <dbReference type="ChEBI" id="CHEBI:30013"/>
        <dbReference type="ChEBI" id="CHEBI:30616"/>
        <dbReference type="ChEBI" id="CHEBI:61977"/>
        <dbReference type="ChEBI" id="CHEBI:456216"/>
        <dbReference type="EC" id="2.7.11.1"/>
    </reaction>
</comment>
<dbReference type="Gene3D" id="3.30.200.20">
    <property type="entry name" value="Phosphorylase Kinase, domain 1"/>
    <property type="match status" value="1"/>
</dbReference>
<evidence type="ECO:0000256" key="10">
    <source>
        <dbReference type="PIRSR" id="PIRSR630616-3"/>
    </source>
</evidence>
<feature type="cross-link" description="Glycyl lysine isopeptide (Lys-Gly) (interchain with G-Cter in SUMO2)" evidence="10">
    <location>
        <position position="209"/>
    </location>
</feature>
<comment type="similarity">
    <text evidence="13">Belongs to the protein kinase superfamily. Ser/Thr protein kinase family. Aurora subfamily.</text>
</comment>
<dbReference type="InterPro" id="IPR011009">
    <property type="entry name" value="Kinase-like_dom_sf"/>
</dbReference>
<dbReference type="EMBL" id="HBEV01004501">
    <property type="protein sequence ID" value="CAD8582133.1"/>
    <property type="molecule type" value="Transcribed_RNA"/>
</dbReference>
<evidence type="ECO:0000256" key="5">
    <source>
        <dbReference type="ARBA" id="ARBA00022840"/>
    </source>
</evidence>
<feature type="compositionally biased region" description="Low complexity" evidence="14">
    <location>
        <begin position="56"/>
        <end position="69"/>
    </location>
</feature>
<keyword evidence="1 12" id="KW-0723">Serine/threonine-protein kinase</keyword>
<keyword evidence="5 9" id="KW-0067">ATP-binding</keyword>
<dbReference type="AlphaFoldDB" id="A0A7S0KHU0"/>
<dbReference type="InterPro" id="IPR017441">
    <property type="entry name" value="Protein_kinase_ATP_BS"/>
</dbReference>
<dbReference type="EC" id="2.7.11.1" evidence="13"/>
<feature type="binding site" evidence="9">
    <location>
        <position position="225"/>
    </location>
    <ligand>
        <name>ATP</name>
        <dbReference type="ChEBI" id="CHEBI:30616"/>
    </ligand>
</feature>
<dbReference type="InterPro" id="IPR008271">
    <property type="entry name" value="Ser/Thr_kinase_AS"/>
</dbReference>
<sequence length="352" mass="39360">MNGSGDKGVLATHQGNAYRTGMATGMAKPGDTFQKPAPVMQAPGATNSGDAGKENATASRAAAAPASTSEPEKQEEKRWQLSDFDIGKPLGRGKFGNVYLAREKNSKYIVALKVLFKQQLQQSHVEHQLRREIEIQSHLRHPNILRLYGYFYDQNRVYLILEYAARGELYKELQKAKRFSERRSATYIASLARALVYCHKKHVIHRDIKPENLLIGIKGELKIADFGWSVHAPNSRRQTLCGTLDYLPPEMVEGRDHDSAVDVWSLGVLAYEFLCGVPPFEAEGHSETYKRILRVDLHFPSHVSADARDMISGLLVKDPKARLPLSKLLDHPWIKNNASPNGIPQAEKDVAV</sequence>
<dbReference type="Gene3D" id="1.10.510.10">
    <property type="entry name" value="Transferase(Phosphotransferase) domain 1"/>
    <property type="match status" value="1"/>
</dbReference>
<keyword evidence="2 13" id="KW-0808">Transferase</keyword>
<evidence type="ECO:0000256" key="12">
    <source>
        <dbReference type="RuleBase" id="RU000304"/>
    </source>
</evidence>
<evidence type="ECO:0000256" key="7">
    <source>
        <dbReference type="ARBA" id="ARBA00048679"/>
    </source>
</evidence>
<feature type="compositionally biased region" description="Basic and acidic residues" evidence="14">
    <location>
        <begin position="70"/>
        <end position="80"/>
    </location>
</feature>
<accession>A0A7S0KHU0</accession>